<evidence type="ECO:0000313" key="7">
    <source>
        <dbReference type="EMBL" id="RWR99686.1"/>
    </source>
</evidence>
<gene>
    <name evidence="7" type="ORF">B4U79_05483</name>
</gene>
<keyword evidence="2" id="KW-0719">Serine esterase</keyword>
<organism evidence="7 8">
    <name type="scientific">Dinothrombium tinctorium</name>
    <dbReference type="NCBI Taxonomy" id="1965070"/>
    <lineage>
        <taxon>Eukaryota</taxon>
        <taxon>Metazoa</taxon>
        <taxon>Ecdysozoa</taxon>
        <taxon>Arthropoda</taxon>
        <taxon>Chelicerata</taxon>
        <taxon>Arachnida</taxon>
        <taxon>Acari</taxon>
        <taxon>Acariformes</taxon>
        <taxon>Trombidiformes</taxon>
        <taxon>Prostigmata</taxon>
        <taxon>Anystina</taxon>
        <taxon>Parasitengona</taxon>
        <taxon>Trombidioidea</taxon>
        <taxon>Trombidiidae</taxon>
        <taxon>Dinothrombium</taxon>
    </lineage>
</organism>
<dbReference type="InterPro" id="IPR019819">
    <property type="entry name" value="Carboxylesterase_B_CS"/>
</dbReference>
<dbReference type="PROSITE" id="PS00941">
    <property type="entry name" value="CARBOXYLESTERASE_B_2"/>
    <property type="match status" value="1"/>
</dbReference>
<evidence type="ECO:0000256" key="4">
    <source>
        <dbReference type="ARBA" id="ARBA00023180"/>
    </source>
</evidence>
<dbReference type="EMBL" id="NCKU01014022">
    <property type="protein sequence ID" value="RWR99686.1"/>
    <property type="molecule type" value="Genomic_DNA"/>
</dbReference>
<evidence type="ECO:0000256" key="1">
    <source>
        <dbReference type="ARBA" id="ARBA00005964"/>
    </source>
</evidence>
<dbReference type="GO" id="GO:0005886">
    <property type="term" value="C:plasma membrane"/>
    <property type="evidence" value="ECO:0007669"/>
    <property type="project" value="TreeGrafter"/>
</dbReference>
<feature type="domain" description="Carboxylesterase type B" evidence="6">
    <location>
        <begin position="21"/>
        <end position="155"/>
    </location>
</feature>
<dbReference type="PANTHER" id="PTHR43918:SF4">
    <property type="entry name" value="CARBOXYLIC ESTER HYDROLASE"/>
    <property type="match status" value="1"/>
</dbReference>
<dbReference type="GO" id="GO:0003990">
    <property type="term" value="F:acetylcholinesterase activity"/>
    <property type="evidence" value="ECO:0007669"/>
    <property type="project" value="TreeGrafter"/>
</dbReference>
<dbReference type="GO" id="GO:0006581">
    <property type="term" value="P:acetylcholine catabolic process"/>
    <property type="evidence" value="ECO:0007669"/>
    <property type="project" value="TreeGrafter"/>
</dbReference>
<feature type="signal peptide" evidence="5">
    <location>
        <begin position="1"/>
        <end position="18"/>
    </location>
</feature>
<proteinExistence type="inferred from homology"/>
<feature type="non-terminal residue" evidence="7">
    <location>
        <position position="155"/>
    </location>
</feature>
<sequence>MLLKVFLIFALILKLCSSISSEVTIKLGTIRGALKTYNGKKVNEFLGIPYAKPPVGELRFKKPQPLSEAWKEDLIADQWPNVCAQSDLFGMKKFNAANESEDCLYLNIWTPGNLEETIVEPKAVLVYIHGGCFLEGTSSMEMLNGTTLAAKGDIV</sequence>
<dbReference type="GO" id="GO:0005615">
    <property type="term" value="C:extracellular space"/>
    <property type="evidence" value="ECO:0007669"/>
    <property type="project" value="TreeGrafter"/>
</dbReference>
<keyword evidence="4" id="KW-0325">Glycoprotein</keyword>
<reference evidence="7 8" key="1">
    <citation type="journal article" date="2018" name="Gigascience">
        <title>Genomes of trombidid mites reveal novel predicted allergens and laterally-transferred genes associated with secondary metabolism.</title>
        <authorList>
            <person name="Dong X."/>
            <person name="Chaisiri K."/>
            <person name="Xia D."/>
            <person name="Armstrong S.D."/>
            <person name="Fang Y."/>
            <person name="Donnelly M.J."/>
            <person name="Kadowaki T."/>
            <person name="McGarry J.W."/>
            <person name="Darby A.C."/>
            <person name="Makepeace B.L."/>
        </authorList>
    </citation>
    <scope>NUCLEOTIDE SEQUENCE [LARGE SCALE GENOMIC DNA]</scope>
    <source>
        <strain evidence="7">UoL-WK</strain>
    </source>
</reference>
<dbReference type="STRING" id="1965070.A0A443Q9G8"/>
<evidence type="ECO:0000259" key="6">
    <source>
        <dbReference type="Pfam" id="PF00135"/>
    </source>
</evidence>
<dbReference type="InterPro" id="IPR002018">
    <property type="entry name" value="CarbesteraseB"/>
</dbReference>
<dbReference type="AlphaFoldDB" id="A0A443Q9G8"/>
<dbReference type="Proteomes" id="UP000285301">
    <property type="component" value="Unassembled WGS sequence"/>
</dbReference>
<keyword evidence="8" id="KW-1185">Reference proteome</keyword>
<dbReference type="PANTHER" id="PTHR43918">
    <property type="entry name" value="ACETYLCHOLINESTERASE"/>
    <property type="match status" value="1"/>
</dbReference>
<name>A0A443Q9G8_9ACAR</name>
<dbReference type="InterPro" id="IPR029058">
    <property type="entry name" value="AB_hydrolase_fold"/>
</dbReference>
<comment type="similarity">
    <text evidence="1">Belongs to the type-B carboxylesterase/lipase family.</text>
</comment>
<protein>
    <submittedName>
        <fullName evidence="7">Acetylcholinesterase-2-like protein</fullName>
    </submittedName>
</protein>
<evidence type="ECO:0000256" key="5">
    <source>
        <dbReference type="SAM" id="SignalP"/>
    </source>
</evidence>
<keyword evidence="3" id="KW-0378">Hydrolase</keyword>
<keyword evidence="5" id="KW-0732">Signal</keyword>
<dbReference type="GO" id="GO:0019695">
    <property type="term" value="P:choline metabolic process"/>
    <property type="evidence" value="ECO:0007669"/>
    <property type="project" value="TreeGrafter"/>
</dbReference>
<evidence type="ECO:0000256" key="3">
    <source>
        <dbReference type="ARBA" id="ARBA00022801"/>
    </source>
</evidence>
<accession>A0A443Q9G8</accession>
<comment type="caution">
    <text evidence="7">The sequence shown here is derived from an EMBL/GenBank/DDBJ whole genome shotgun (WGS) entry which is preliminary data.</text>
</comment>
<dbReference type="OrthoDB" id="6513695at2759"/>
<evidence type="ECO:0000256" key="2">
    <source>
        <dbReference type="ARBA" id="ARBA00022487"/>
    </source>
</evidence>
<feature type="chain" id="PRO_5019025608" evidence="5">
    <location>
        <begin position="19"/>
        <end position="155"/>
    </location>
</feature>
<dbReference type="Gene3D" id="3.40.50.1820">
    <property type="entry name" value="alpha/beta hydrolase"/>
    <property type="match status" value="1"/>
</dbReference>
<dbReference type="Pfam" id="PF00135">
    <property type="entry name" value="COesterase"/>
    <property type="match status" value="1"/>
</dbReference>
<dbReference type="InterPro" id="IPR050654">
    <property type="entry name" value="AChE-related_enzymes"/>
</dbReference>
<dbReference type="SUPFAM" id="SSF53474">
    <property type="entry name" value="alpha/beta-Hydrolases"/>
    <property type="match status" value="1"/>
</dbReference>
<evidence type="ECO:0000313" key="8">
    <source>
        <dbReference type="Proteomes" id="UP000285301"/>
    </source>
</evidence>